<keyword evidence="2" id="KW-1185">Reference proteome</keyword>
<evidence type="ECO:0000313" key="2">
    <source>
        <dbReference type="Proteomes" id="UP001396334"/>
    </source>
</evidence>
<reference evidence="1 2" key="1">
    <citation type="journal article" date="2024" name="G3 (Bethesda)">
        <title>Genome assembly of Hibiscus sabdariffa L. provides insights into metabolisms of medicinal natural products.</title>
        <authorList>
            <person name="Kim T."/>
        </authorList>
    </citation>
    <scope>NUCLEOTIDE SEQUENCE [LARGE SCALE GENOMIC DNA]</scope>
    <source>
        <strain evidence="1">TK-2024</strain>
        <tissue evidence="1">Old leaves</tissue>
    </source>
</reference>
<dbReference type="Proteomes" id="UP001396334">
    <property type="component" value="Unassembled WGS sequence"/>
</dbReference>
<proteinExistence type="predicted"/>
<gene>
    <name evidence="1" type="ORF">V6N11_017991</name>
</gene>
<protein>
    <submittedName>
        <fullName evidence="1">Uncharacterized protein</fullName>
    </submittedName>
</protein>
<accession>A0ABR2T6W5</accession>
<comment type="caution">
    <text evidence="1">The sequence shown here is derived from an EMBL/GenBank/DDBJ whole genome shotgun (WGS) entry which is preliminary data.</text>
</comment>
<sequence>MGTIELHPESSGLGEIQCTEGICFSKVKSGMGWDGSHRVSHLTFPITFSVRSQIVKLGIKLRNERSPPMFLSPTDPEFPEASYISHFFFPSMFAT</sequence>
<organism evidence="1 2">
    <name type="scientific">Hibiscus sabdariffa</name>
    <name type="common">roselle</name>
    <dbReference type="NCBI Taxonomy" id="183260"/>
    <lineage>
        <taxon>Eukaryota</taxon>
        <taxon>Viridiplantae</taxon>
        <taxon>Streptophyta</taxon>
        <taxon>Embryophyta</taxon>
        <taxon>Tracheophyta</taxon>
        <taxon>Spermatophyta</taxon>
        <taxon>Magnoliopsida</taxon>
        <taxon>eudicotyledons</taxon>
        <taxon>Gunneridae</taxon>
        <taxon>Pentapetalae</taxon>
        <taxon>rosids</taxon>
        <taxon>malvids</taxon>
        <taxon>Malvales</taxon>
        <taxon>Malvaceae</taxon>
        <taxon>Malvoideae</taxon>
        <taxon>Hibiscus</taxon>
    </lineage>
</organism>
<name>A0ABR2T6W5_9ROSI</name>
<dbReference type="EMBL" id="JBBPBN010000008">
    <property type="protein sequence ID" value="KAK9032949.1"/>
    <property type="molecule type" value="Genomic_DNA"/>
</dbReference>
<evidence type="ECO:0000313" key="1">
    <source>
        <dbReference type="EMBL" id="KAK9032949.1"/>
    </source>
</evidence>